<name>A0A7J6G194_CANSA</name>
<protein>
    <recommendedName>
        <fullName evidence="5">Prolamin-like domain-containing protein</fullName>
    </recommendedName>
</protein>
<feature type="compositionally biased region" description="Pro residues" evidence="1">
    <location>
        <begin position="110"/>
        <end position="132"/>
    </location>
</feature>
<feature type="region of interest" description="Disordered" evidence="1">
    <location>
        <begin position="108"/>
        <end position="132"/>
    </location>
</feature>
<evidence type="ECO:0000313" key="4">
    <source>
        <dbReference type="Proteomes" id="UP000525078"/>
    </source>
</evidence>
<sequence length="132" mass="14875">MKMNSFIVLALSLFLVNSSEGWSYDYGNIGDYYNNRRACMNQYLDFTPCIGEMFSFTYTQKPISSTCCDKVKNITPNTDLCSHTLPYYRSFISRFAFYQAQLHCNAPTTNIPPPPPPTPSQSLLPPPSPPAP</sequence>
<gene>
    <name evidence="3" type="ORF">F8388_025632</name>
</gene>
<feature type="chain" id="PRO_5029725651" description="Prolamin-like domain-containing protein" evidence="2">
    <location>
        <begin position="22"/>
        <end position="132"/>
    </location>
</feature>
<comment type="caution">
    <text evidence="3">The sequence shown here is derived from an EMBL/GenBank/DDBJ whole genome shotgun (WGS) entry which is preliminary data.</text>
</comment>
<dbReference type="EMBL" id="JAATIP010000084">
    <property type="protein sequence ID" value="KAF4376761.1"/>
    <property type="molecule type" value="Genomic_DNA"/>
</dbReference>
<evidence type="ECO:0000256" key="1">
    <source>
        <dbReference type="SAM" id="MobiDB-lite"/>
    </source>
</evidence>
<evidence type="ECO:0008006" key="5">
    <source>
        <dbReference type="Google" id="ProtNLM"/>
    </source>
</evidence>
<evidence type="ECO:0000313" key="3">
    <source>
        <dbReference type="EMBL" id="KAF4376761.1"/>
    </source>
</evidence>
<proteinExistence type="predicted"/>
<reference evidence="3 4" key="1">
    <citation type="journal article" date="2020" name="bioRxiv">
        <title>Sequence and annotation of 42 cannabis genomes reveals extensive copy number variation in cannabinoid synthesis and pathogen resistance genes.</title>
        <authorList>
            <person name="Mckernan K.J."/>
            <person name="Helbert Y."/>
            <person name="Kane L.T."/>
            <person name="Ebling H."/>
            <person name="Zhang L."/>
            <person name="Liu B."/>
            <person name="Eaton Z."/>
            <person name="Mclaughlin S."/>
            <person name="Kingan S."/>
            <person name="Baybayan P."/>
            <person name="Concepcion G."/>
            <person name="Jordan M."/>
            <person name="Riva A."/>
            <person name="Barbazuk W."/>
            <person name="Harkins T."/>
        </authorList>
    </citation>
    <scope>NUCLEOTIDE SEQUENCE [LARGE SCALE GENOMIC DNA]</scope>
    <source>
        <strain evidence="4">cv. Jamaican Lion 4</strain>
        <tissue evidence="3">Leaf</tissue>
    </source>
</reference>
<feature type="signal peptide" evidence="2">
    <location>
        <begin position="1"/>
        <end position="21"/>
    </location>
</feature>
<dbReference type="Proteomes" id="UP000525078">
    <property type="component" value="Unassembled WGS sequence"/>
</dbReference>
<accession>A0A7J6G194</accession>
<dbReference type="AlphaFoldDB" id="A0A7J6G194"/>
<evidence type="ECO:0000256" key="2">
    <source>
        <dbReference type="SAM" id="SignalP"/>
    </source>
</evidence>
<organism evidence="3 4">
    <name type="scientific">Cannabis sativa</name>
    <name type="common">Hemp</name>
    <name type="synonym">Marijuana</name>
    <dbReference type="NCBI Taxonomy" id="3483"/>
    <lineage>
        <taxon>Eukaryota</taxon>
        <taxon>Viridiplantae</taxon>
        <taxon>Streptophyta</taxon>
        <taxon>Embryophyta</taxon>
        <taxon>Tracheophyta</taxon>
        <taxon>Spermatophyta</taxon>
        <taxon>Magnoliopsida</taxon>
        <taxon>eudicotyledons</taxon>
        <taxon>Gunneridae</taxon>
        <taxon>Pentapetalae</taxon>
        <taxon>rosids</taxon>
        <taxon>fabids</taxon>
        <taxon>Rosales</taxon>
        <taxon>Cannabaceae</taxon>
        <taxon>Cannabis</taxon>
    </lineage>
</organism>
<keyword evidence="2" id="KW-0732">Signal</keyword>